<keyword evidence="7" id="KW-1185">Reference proteome</keyword>
<dbReference type="EMBL" id="JACJSG010000021">
    <property type="protein sequence ID" value="MBD2502161.1"/>
    <property type="molecule type" value="Genomic_DNA"/>
</dbReference>
<dbReference type="InterPro" id="IPR023213">
    <property type="entry name" value="CAT-like_dom_sf"/>
</dbReference>
<dbReference type="Gene3D" id="3.30.300.30">
    <property type="match status" value="1"/>
</dbReference>
<dbReference type="InterPro" id="IPR025110">
    <property type="entry name" value="AMP-bd_C"/>
</dbReference>
<keyword evidence="2" id="KW-0596">Phosphopantetheine</keyword>
<evidence type="ECO:0000256" key="1">
    <source>
        <dbReference type="ARBA" id="ARBA00001957"/>
    </source>
</evidence>
<organism evidence="6 7">
    <name type="scientific">Anabaena azotica FACHB-119</name>
    <dbReference type="NCBI Taxonomy" id="947527"/>
    <lineage>
        <taxon>Bacteria</taxon>
        <taxon>Bacillati</taxon>
        <taxon>Cyanobacteriota</taxon>
        <taxon>Cyanophyceae</taxon>
        <taxon>Nostocales</taxon>
        <taxon>Nostocaceae</taxon>
        <taxon>Anabaena</taxon>
        <taxon>Anabaena azotica</taxon>
    </lineage>
</organism>
<evidence type="ECO:0000256" key="3">
    <source>
        <dbReference type="ARBA" id="ARBA00022553"/>
    </source>
</evidence>
<dbReference type="Pfam" id="PF00550">
    <property type="entry name" value="PP-binding"/>
    <property type="match status" value="1"/>
</dbReference>
<dbReference type="InterPro" id="IPR000873">
    <property type="entry name" value="AMP-dep_synth/lig_dom"/>
</dbReference>
<dbReference type="PANTHER" id="PTHR45527:SF14">
    <property type="entry name" value="PLIPASTATIN SYNTHASE SUBUNIT B"/>
    <property type="match status" value="1"/>
</dbReference>
<dbReference type="Pfam" id="PF13193">
    <property type="entry name" value="AMP-binding_C"/>
    <property type="match status" value="1"/>
</dbReference>
<evidence type="ECO:0000313" key="6">
    <source>
        <dbReference type="EMBL" id="MBD2502161.1"/>
    </source>
</evidence>
<evidence type="ECO:0000256" key="2">
    <source>
        <dbReference type="ARBA" id="ARBA00022450"/>
    </source>
</evidence>
<dbReference type="InterPro" id="IPR020845">
    <property type="entry name" value="AMP-binding_CS"/>
</dbReference>
<reference evidence="6 7" key="1">
    <citation type="journal article" date="2020" name="ISME J.">
        <title>Comparative genomics reveals insights into cyanobacterial evolution and habitat adaptation.</title>
        <authorList>
            <person name="Chen M.Y."/>
            <person name="Teng W.K."/>
            <person name="Zhao L."/>
            <person name="Hu C.X."/>
            <person name="Zhou Y.K."/>
            <person name="Han B.P."/>
            <person name="Song L.R."/>
            <person name="Shu W.S."/>
        </authorList>
    </citation>
    <scope>NUCLEOTIDE SEQUENCE [LARGE SCALE GENOMIC DNA]</scope>
    <source>
        <strain evidence="6 7">FACHB-119</strain>
    </source>
</reference>
<name>A0ABR8D7Q1_9NOST</name>
<evidence type="ECO:0000313" key="7">
    <source>
        <dbReference type="Proteomes" id="UP000661112"/>
    </source>
</evidence>
<comment type="caution">
    <text evidence="6">The sequence shown here is derived from an EMBL/GenBank/DDBJ whole genome shotgun (WGS) entry which is preliminary data.</text>
</comment>
<dbReference type="Gene3D" id="3.20.20.30">
    <property type="entry name" value="Luciferase-like domain"/>
    <property type="match status" value="1"/>
</dbReference>
<dbReference type="CDD" id="cd19531">
    <property type="entry name" value="LCL_NRPS-like"/>
    <property type="match status" value="1"/>
</dbReference>
<dbReference type="Gene3D" id="3.30.559.30">
    <property type="entry name" value="Nonribosomal peptide synthetase, condensation domain"/>
    <property type="match status" value="1"/>
</dbReference>
<dbReference type="Gene3D" id="1.10.1200.10">
    <property type="entry name" value="ACP-like"/>
    <property type="match status" value="1"/>
</dbReference>
<dbReference type="Gene3D" id="3.30.559.10">
    <property type="entry name" value="Chloramphenicol acetyltransferase-like domain"/>
    <property type="match status" value="1"/>
</dbReference>
<dbReference type="Pfam" id="PF00501">
    <property type="entry name" value="AMP-binding"/>
    <property type="match status" value="1"/>
</dbReference>
<dbReference type="SUPFAM" id="SSF52777">
    <property type="entry name" value="CoA-dependent acyltransferases"/>
    <property type="match status" value="2"/>
</dbReference>
<dbReference type="PANTHER" id="PTHR45527">
    <property type="entry name" value="NONRIBOSOMAL PEPTIDE SYNTHETASE"/>
    <property type="match status" value="1"/>
</dbReference>
<sequence length="1149" mass="127748">MKSQGLQIDFEQLSPEDQDFLLSSAYERYVQTSALIGTPASCAKVVDNLRAVGVDEIACFIDFGVDEGAVLENLPHLNALKELYSQSKSIDTIPLTEAQKQLWMLAQLGDDGSVAYNESVTLQLQGAVNATAMTKALQQVVDRHEALRTKISPQGDVQEILPTLKVDCPVIDFTGVEDAKTQVTQWLKQESQKPFDLGAGGLIRLHLLKLEPEQHLLVLSAHHIVVDGWSLGVILRELGAVYSAETQGSISQLQPARQLREFVEWQNQQHQSEESKTHQAYWEQKLAAPPILDLPSDRHRPAIKTYHASRHSIKLDAQITKNLKLFSRQQGCTLLMSLLSVYTTLIHRLTGQDDIIVGVPASGRSLLGSEAMVGYCAHFLPIRSQLSGDPTFAEYLQQMRSNLFEAYEHQDYPFAQLLNQLDLPRDNSRSPLVDVSFNLEPPISLPQMSQLEISLFRQTVSFKDRDLHLNVIEIAGELVVECDYNTTLFDADTIGRWLSHFQTLLQAVVSEPKQYLRSLPLLNTAQRHQLLVEWNDTQTDYPQDKCIHQLFEQQVQRHPDAVALVFANQQITYHELNCRANSLANYLKSLGVGADVLVGLCVERSIEMIVGLLGILKAGGAYLPLDPEYPQERLSFMLEDAQVSVLLTQQSLLGRLPQHHAQVVCLDADAHLIAQCSQDNLITDVQPTNLAYVMYTSGSTGQPKGVEVVHRGINRLLFGVNYAHFDATQVFLQLAPISFDASTLEIWGALLHGAKCVLFPGTIPTSQTLGNEIKKHGVTILWLTAALFNSIIDDDEKALSGIKQLLVGGEALSVAHIQRALQALPETQIINGYGPTESTTFTCCHPIPREIDANTESIPIGRPIGNTQVYILDKHLQPVPVGVPGELHIGGAGLARGYLNRGELTKEKFISHPWSDAPHSRLYKTGDLVRYLQDGNIQYLGRIDNQVKIRGFRIELGEIEAVLSQHEDVQVCCVITHENNPGDKILVAYVVPQQTANINELRQFLKAKLPEYMIPNAFVILESLPLTANGKVDRRALPLPDLELSRSVSYVAPSNSTEAAIADIFAQVLQVEKVGINDNFFEMGGNSLKATQVISRLRETFSLEFPQRRLLKQPTVAQLAVSVEEIRSTMQKLQESVSESLDNREEIDL</sequence>
<comment type="cofactor">
    <cofactor evidence="1">
        <name>pantetheine 4'-phosphate</name>
        <dbReference type="ChEBI" id="CHEBI:47942"/>
    </cofactor>
</comment>
<proteinExistence type="predicted"/>
<dbReference type="Proteomes" id="UP000661112">
    <property type="component" value="Unassembled WGS sequence"/>
</dbReference>
<evidence type="ECO:0000259" key="5">
    <source>
        <dbReference type="PROSITE" id="PS50075"/>
    </source>
</evidence>
<keyword evidence="4" id="KW-0175">Coiled coil</keyword>
<dbReference type="SUPFAM" id="SSF47336">
    <property type="entry name" value="ACP-like"/>
    <property type="match status" value="1"/>
</dbReference>
<dbReference type="NCBIfam" id="TIGR01733">
    <property type="entry name" value="AA-adenyl-dom"/>
    <property type="match status" value="1"/>
</dbReference>
<dbReference type="CDD" id="cd12117">
    <property type="entry name" value="A_NRPS_Srf_like"/>
    <property type="match status" value="1"/>
</dbReference>
<dbReference type="InterPro" id="IPR001242">
    <property type="entry name" value="Condensation_dom"/>
</dbReference>
<dbReference type="PROSITE" id="PS50075">
    <property type="entry name" value="CARRIER"/>
    <property type="match status" value="1"/>
</dbReference>
<dbReference type="InterPro" id="IPR045851">
    <property type="entry name" value="AMP-bd_C_sf"/>
</dbReference>
<dbReference type="PROSITE" id="PS00455">
    <property type="entry name" value="AMP_BINDING"/>
    <property type="match status" value="1"/>
</dbReference>
<dbReference type="InterPro" id="IPR036736">
    <property type="entry name" value="ACP-like_sf"/>
</dbReference>
<dbReference type="Gene3D" id="3.40.50.980">
    <property type="match status" value="2"/>
</dbReference>
<protein>
    <submittedName>
        <fullName evidence="6">Amino acid adenylation domain-containing protein</fullName>
    </submittedName>
</protein>
<feature type="coiled-coil region" evidence="4">
    <location>
        <begin position="1116"/>
        <end position="1143"/>
    </location>
</feature>
<dbReference type="InterPro" id="IPR036661">
    <property type="entry name" value="Luciferase-like_sf"/>
</dbReference>
<dbReference type="Pfam" id="PF00668">
    <property type="entry name" value="Condensation"/>
    <property type="match status" value="1"/>
</dbReference>
<dbReference type="InterPro" id="IPR009081">
    <property type="entry name" value="PP-bd_ACP"/>
</dbReference>
<dbReference type="InterPro" id="IPR010071">
    <property type="entry name" value="AA_adenyl_dom"/>
</dbReference>
<dbReference type="PROSITE" id="PS00012">
    <property type="entry name" value="PHOSPHOPANTETHEINE"/>
    <property type="match status" value="1"/>
</dbReference>
<accession>A0ABR8D7Q1</accession>
<gene>
    <name evidence="6" type="ORF">H6G83_16345</name>
</gene>
<dbReference type="InterPro" id="IPR006162">
    <property type="entry name" value="Ppantetheine_attach_site"/>
</dbReference>
<evidence type="ECO:0000256" key="4">
    <source>
        <dbReference type="SAM" id="Coils"/>
    </source>
</evidence>
<feature type="domain" description="Carrier" evidence="5">
    <location>
        <begin position="1052"/>
        <end position="1127"/>
    </location>
</feature>
<dbReference type="SUPFAM" id="SSF56801">
    <property type="entry name" value="Acetyl-CoA synthetase-like"/>
    <property type="match status" value="1"/>
</dbReference>
<dbReference type="Gene3D" id="2.30.38.10">
    <property type="entry name" value="Luciferase, Domain 3"/>
    <property type="match status" value="1"/>
</dbReference>
<keyword evidence="3" id="KW-0597">Phosphoprotein</keyword>